<feature type="transmembrane region" description="Helical" evidence="2">
    <location>
        <begin position="125"/>
        <end position="143"/>
    </location>
</feature>
<gene>
    <name evidence="3" type="ORF">MSMAP_0843</name>
</gene>
<dbReference type="Proteomes" id="UP000033116">
    <property type="component" value="Chromosome"/>
</dbReference>
<dbReference type="PATRIC" id="fig|1434115.4.peg.1040"/>
<dbReference type="AlphaFoldDB" id="A0A0E3R6Q1"/>
<reference evidence="3 4" key="1">
    <citation type="submission" date="2014-07" db="EMBL/GenBank/DDBJ databases">
        <title>Methanogenic archaea and the global carbon cycle.</title>
        <authorList>
            <person name="Henriksen J.R."/>
            <person name="Luke J."/>
            <person name="Reinhart S."/>
            <person name="Benedict M.N."/>
            <person name="Youngblut N.D."/>
            <person name="Metcalf M.E."/>
            <person name="Whitaker R.J."/>
            <person name="Metcalf W.W."/>
        </authorList>
    </citation>
    <scope>NUCLEOTIDE SEQUENCE [LARGE SCALE GENOMIC DNA]</scope>
    <source>
        <strain evidence="3 4">SarPi</strain>
    </source>
</reference>
<keyword evidence="2" id="KW-0472">Membrane</keyword>
<feature type="region of interest" description="Disordered" evidence="1">
    <location>
        <begin position="1"/>
        <end position="23"/>
    </location>
</feature>
<evidence type="ECO:0000256" key="2">
    <source>
        <dbReference type="SAM" id="Phobius"/>
    </source>
</evidence>
<keyword evidence="2" id="KW-1133">Transmembrane helix</keyword>
<feature type="transmembrane region" description="Helical" evidence="2">
    <location>
        <begin position="89"/>
        <end position="105"/>
    </location>
</feature>
<keyword evidence="2" id="KW-0812">Transmembrane</keyword>
<proteinExistence type="predicted"/>
<accession>A0A0E3R6Q1</accession>
<dbReference type="HOGENOM" id="CLU_144574_0_0_2"/>
<organism evidence="3 4">
    <name type="scientific">Methanosarcina mazei SarPi</name>
    <dbReference type="NCBI Taxonomy" id="1434115"/>
    <lineage>
        <taxon>Archaea</taxon>
        <taxon>Methanobacteriati</taxon>
        <taxon>Methanobacteriota</taxon>
        <taxon>Stenosarchaea group</taxon>
        <taxon>Methanomicrobia</taxon>
        <taxon>Methanosarcinales</taxon>
        <taxon>Methanosarcinaceae</taxon>
        <taxon>Methanosarcina</taxon>
    </lineage>
</organism>
<evidence type="ECO:0000256" key="1">
    <source>
        <dbReference type="SAM" id="MobiDB-lite"/>
    </source>
</evidence>
<evidence type="ECO:0000313" key="4">
    <source>
        <dbReference type="Proteomes" id="UP000033116"/>
    </source>
</evidence>
<dbReference type="Pfam" id="PF19094">
    <property type="entry name" value="EMC6_arch"/>
    <property type="match status" value="1"/>
</dbReference>
<dbReference type="InterPro" id="IPR043941">
    <property type="entry name" value="EMC6-arch"/>
</dbReference>
<sequence length="145" mass="16915">MSFRREYRLSKQSPKSKSRKELTKAAETSIEGTAADVEVPEKKSFIKQLTPEEKQKAHREGIIKTIVSSILGILAGLILYSQYGTGEDRMWYAILMIVIGITYYVQKLIYPSLKINVKEFKFKDWFYVEFMVIDFFLVTWTLLLN</sequence>
<dbReference type="EMBL" id="CP009511">
    <property type="protein sequence ID" value="AKB60828.1"/>
    <property type="molecule type" value="Genomic_DNA"/>
</dbReference>
<evidence type="ECO:0000313" key="3">
    <source>
        <dbReference type="EMBL" id="AKB60828.1"/>
    </source>
</evidence>
<protein>
    <submittedName>
        <fullName evidence="3">Uncharacterized protein</fullName>
    </submittedName>
</protein>
<name>A0A0E3R6Q1_METMZ</name>
<feature type="transmembrane region" description="Helical" evidence="2">
    <location>
        <begin position="62"/>
        <end position="83"/>
    </location>
</feature>